<comment type="caution">
    <text evidence="1">The sequence shown here is derived from an EMBL/GenBank/DDBJ whole genome shotgun (WGS) entry which is preliminary data.</text>
</comment>
<evidence type="ECO:0000313" key="1">
    <source>
        <dbReference type="EMBL" id="MDT0353052.1"/>
    </source>
</evidence>
<dbReference type="EMBL" id="JAVREJ010000025">
    <property type="protein sequence ID" value="MDT0353052.1"/>
    <property type="molecule type" value="Genomic_DNA"/>
</dbReference>
<dbReference type="Proteomes" id="UP001183202">
    <property type="component" value="Unassembled WGS sequence"/>
</dbReference>
<keyword evidence="2" id="KW-1185">Reference proteome</keyword>
<gene>
    <name evidence="1" type="ORF">RM445_26415</name>
</gene>
<proteinExistence type="predicted"/>
<dbReference type="RefSeq" id="WP_311559565.1">
    <property type="nucleotide sequence ID" value="NZ_JAVREJ010000025.1"/>
</dbReference>
<reference evidence="2" key="1">
    <citation type="submission" date="2023-07" db="EMBL/GenBank/DDBJ databases">
        <title>30 novel species of actinomycetes from the DSMZ collection.</title>
        <authorList>
            <person name="Nouioui I."/>
        </authorList>
    </citation>
    <scope>NUCLEOTIDE SEQUENCE [LARGE SCALE GENOMIC DNA]</scope>
    <source>
        <strain evidence="2">DSM 45834</strain>
    </source>
</reference>
<accession>A0ABU2NHK2</accession>
<name>A0ABU2NHK2_9PSEU</name>
<organism evidence="1 2">
    <name type="scientific">Pseudonocardia charpentierae</name>
    <dbReference type="NCBI Taxonomy" id="3075545"/>
    <lineage>
        <taxon>Bacteria</taxon>
        <taxon>Bacillati</taxon>
        <taxon>Actinomycetota</taxon>
        <taxon>Actinomycetes</taxon>
        <taxon>Pseudonocardiales</taxon>
        <taxon>Pseudonocardiaceae</taxon>
        <taxon>Pseudonocardia</taxon>
    </lineage>
</organism>
<sequence>MKIRRPTGNGYGHPRTTRAIGDEGLFGWRDLPISKRELGRDFGAWFRQDGPRGVLVVERRQRRGDQETVRPTNLFRLNHNIALGQ</sequence>
<evidence type="ECO:0000313" key="2">
    <source>
        <dbReference type="Proteomes" id="UP001183202"/>
    </source>
</evidence>
<protein>
    <submittedName>
        <fullName evidence="1">Uncharacterized protein</fullName>
    </submittedName>
</protein>